<name>A0ABV9RN64_9PSEU</name>
<proteinExistence type="inferred from homology"/>
<dbReference type="EMBL" id="JBHSIM010000032">
    <property type="protein sequence ID" value="MFC4833622.1"/>
    <property type="molecule type" value="Genomic_DNA"/>
</dbReference>
<comment type="miscellaneous">
    <text evidence="4">The basic functional RuBisCO is composed of a large chain homodimer in a 'head-to-tail' conformation. In form I RuBisCO this homodimer is arranged in a barrel-like tetramer with the small subunits forming a tetrameric 'cap' on each end of the 'barrel'.</text>
</comment>
<organism evidence="7 8">
    <name type="scientific">Actinomycetospora chibensis</name>
    <dbReference type="NCBI Taxonomy" id="663606"/>
    <lineage>
        <taxon>Bacteria</taxon>
        <taxon>Bacillati</taxon>
        <taxon>Actinomycetota</taxon>
        <taxon>Actinomycetes</taxon>
        <taxon>Pseudonocardiales</taxon>
        <taxon>Pseudonocardiaceae</taxon>
        <taxon>Actinomycetospora</taxon>
    </lineage>
</organism>
<evidence type="ECO:0000256" key="1">
    <source>
        <dbReference type="ARBA" id="ARBA00022567"/>
    </source>
</evidence>
<dbReference type="SMART" id="SM00961">
    <property type="entry name" value="RuBisCO_small"/>
    <property type="match status" value="1"/>
</dbReference>
<evidence type="ECO:0000256" key="4">
    <source>
        <dbReference type="HAMAP-Rule" id="MF_00859"/>
    </source>
</evidence>
<dbReference type="CDD" id="cd03527">
    <property type="entry name" value="RuBisCO_small"/>
    <property type="match status" value="1"/>
</dbReference>
<dbReference type="HAMAP" id="MF_00859">
    <property type="entry name" value="RuBisCO_S_bact"/>
    <property type="match status" value="1"/>
</dbReference>
<evidence type="ECO:0000313" key="7">
    <source>
        <dbReference type="EMBL" id="MFC4833622.1"/>
    </source>
</evidence>
<keyword evidence="2 4" id="KW-0120">Carbon dioxide fixation</keyword>
<dbReference type="SUPFAM" id="SSF55239">
    <property type="entry name" value="RuBisCO, small subunit"/>
    <property type="match status" value="1"/>
</dbReference>
<protein>
    <recommendedName>
        <fullName evidence="4">Ribulose bisphosphate carboxylase small subunit</fullName>
        <shortName evidence="4">RuBisCO small subunit</shortName>
    </recommendedName>
</protein>
<gene>
    <name evidence="4" type="primary">cbbS</name>
    <name evidence="7" type="ORF">ACFPEL_14505</name>
</gene>
<dbReference type="Pfam" id="PF00101">
    <property type="entry name" value="RuBisCO_small"/>
    <property type="match status" value="1"/>
</dbReference>
<comment type="similarity">
    <text evidence="4">Belongs to the RuBisCO small chain family.</text>
</comment>
<evidence type="ECO:0000256" key="5">
    <source>
        <dbReference type="SAM" id="MobiDB-lite"/>
    </source>
</evidence>
<comment type="subunit">
    <text evidence="3 4">Heterohexadecamer of 8 large and 8 small subunits.</text>
</comment>
<dbReference type="InterPro" id="IPR000894">
    <property type="entry name" value="RuBisCO_ssu_dom"/>
</dbReference>
<sequence>MRITQGTFSFLPDLTDDEIRLQIDYALAHEWPLSIEFTDDPHPRNTYWEMWGLPMFDLQDPAALLDEVRACREEHPEHYVRVIAYDASLGRQTVALSFLVNRPSEEPGFRLERQEGKDRQIAYTTHAYATDRPSGQRYGRADSGRGARSNGHGR</sequence>
<comment type="function">
    <text evidence="4">RuBisCO catalyzes two reactions: the carboxylation of D-ribulose 1,5-bisphosphate, the primary event in carbon dioxide fixation, as well as the oxidative fragmentation of the pentose substrate. Both reactions occur simultaneously and in competition at the same active site. Although the small subunit is not catalytic it is essential for maximal activity.</text>
</comment>
<feature type="region of interest" description="Disordered" evidence="5">
    <location>
        <begin position="125"/>
        <end position="154"/>
    </location>
</feature>
<accession>A0ABV9RN64</accession>
<keyword evidence="1 4" id="KW-0113">Calvin cycle</keyword>
<evidence type="ECO:0000313" key="8">
    <source>
        <dbReference type="Proteomes" id="UP001595909"/>
    </source>
</evidence>
<dbReference type="InterPro" id="IPR036385">
    <property type="entry name" value="RuBisCO_ssu_sf"/>
</dbReference>
<dbReference type="PANTHER" id="PTHR31262:SF23">
    <property type="entry name" value="RIBULOSE BISPHOSPHATE CARBOXYLASE SMALL SUBUNIT"/>
    <property type="match status" value="1"/>
</dbReference>
<dbReference type="PANTHER" id="PTHR31262">
    <property type="entry name" value="RIBULOSE BISPHOSPHATE CARBOXYLASE SMALL CHAIN 1, CHLOROPLASTIC"/>
    <property type="match status" value="1"/>
</dbReference>
<dbReference type="RefSeq" id="WP_274192040.1">
    <property type="nucleotide sequence ID" value="NZ_BAABHN010000032.1"/>
</dbReference>
<feature type="domain" description="Ribulose bisphosphate carboxylase small subunit" evidence="6">
    <location>
        <begin position="4"/>
        <end position="103"/>
    </location>
</feature>
<evidence type="ECO:0000256" key="3">
    <source>
        <dbReference type="ARBA" id="ARBA00038826"/>
    </source>
</evidence>
<keyword evidence="8" id="KW-1185">Reference proteome</keyword>
<dbReference type="InterPro" id="IPR024681">
    <property type="entry name" value="RuBisCO_ssu"/>
</dbReference>
<dbReference type="Gene3D" id="3.30.190.10">
    <property type="entry name" value="Ribulose bisphosphate carboxylase, small subunit"/>
    <property type="match status" value="1"/>
</dbReference>
<reference evidence="8" key="1">
    <citation type="journal article" date="2019" name="Int. J. Syst. Evol. Microbiol.">
        <title>The Global Catalogue of Microorganisms (GCM) 10K type strain sequencing project: providing services to taxonomists for standard genome sequencing and annotation.</title>
        <authorList>
            <consortium name="The Broad Institute Genomics Platform"/>
            <consortium name="The Broad Institute Genome Sequencing Center for Infectious Disease"/>
            <person name="Wu L."/>
            <person name="Ma J."/>
        </authorList>
    </citation>
    <scope>NUCLEOTIDE SEQUENCE [LARGE SCALE GENOMIC DNA]</scope>
    <source>
        <strain evidence="8">CCUG 50347</strain>
    </source>
</reference>
<comment type="caution">
    <text evidence="7">The sequence shown here is derived from an EMBL/GenBank/DDBJ whole genome shotgun (WGS) entry which is preliminary data.</text>
</comment>
<dbReference type="Proteomes" id="UP001595909">
    <property type="component" value="Unassembled WGS sequence"/>
</dbReference>
<evidence type="ECO:0000259" key="6">
    <source>
        <dbReference type="SMART" id="SM00961"/>
    </source>
</evidence>
<evidence type="ECO:0000256" key="2">
    <source>
        <dbReference type="ARBA" id="ARBA00023300"/>
    </source>
</evidence>